<dbReference type="Gene3D" id="3.90.550.50">
    <property type="match status" value="1"/>
</dbReference>
<proteinExistence type="inferred from homology"/>
<evidence type="ECO:0000256" key="2">
    <source>
        <dbReference type="ARBA" id="ARBA00009239"/>
    </source>
</evidence>
<evidence type="ECO:0000256" key="10">
    <source>
        <dbReference type="SAM" id="SignalP"/>
    </source>
</evidence>
<evidence type="ECO:0000256" key="7">
    <source>
        <dbReference type="ARBA" id="ARBA00023034"/>
    </source>
</evidence>
<evidence type="ECO:0000313" key="11">
    <source>
        <dbReference type="EMBL" id="CAG5113181.1"/>
    </source>
</evidence>
<comment type="subcellular location">
    <subcellularLocation>
        <location evidence="1 9">Golgi apparatus</location>
        <location evidence="1 9">Golgi stack membrane</location>
        <topology evidence="1 9">Single-pass type II membrane protein</topology>
    </subcellularLocation>
</comment>
<feature type="chain" id="PRO_5046333814" description="Hexosyltransferase" evidence="10">
    <location>
        <begin position="25"/>
        <end position="782"/>
    </location>
</feature>
<evidence type="ECO:0000256" key="3">
    <source>
        <dbReference type="ARBA" id="ARBA00022679"/>
    </source>
</evidence>
<keyword evidence="6" id="KW-1133">Transmembrane helix</keyword>
<reference evidence="11 12" key="1">
    <citation type="submission" date="2021-04" db="EMBL/GenBank/DDBJ databases">
        <authorList>
            <person name="Bliznina A."/>
        </authorList>
    </citation>
    <scope>NUCLEOTIDE SEQUENCE [LARGE SCALE GENOMIC DNA]</scope>
</reference>
<name>A0ABN7T5S5_OIKDI</name>
<dbReference type="EMBL" id="OU015567">
    <property type="protein sequence ID" value="CAG5113181.1"/>
    <property type="molecule type" value="Genomic_DNA"/>
</dbReference>
<evidence type="ECO:0000256" key="5">
    <source>
        <dbReference type="ARBA" id="ARBA00022968"/>
    </source>
</evidence>
<dbReference type="Pfam" id="PF05679">
    <property type="entry name" value="CHGN"/>
    <property type="match status" value="1"/>
</dbReference>
<accession>A0ABN7T5S5</accession>
<keyword evidence="8" id="KW-0472">Membrane</keyword>
<organism evidence="11 12">
    <name type="scientific">Oikopleura dioica</name>
    <name type="common">Tunicate</name>
    <dbReference type="NCBI Taxonomy" id="34765"/>
    <lineage>
        <taxon>Eukaryota</taxon>
        <taxon>Metazoa</taxon>
        <taxon>Chordata</taxon>
        <taxon>Tunicata</taxon>
        <taxon>Appendicularia</taxon>
        <taxon>Copelata</taxon>
        <taxon>Oikopleuridae</taxon>
        <taxon>Oikopleura</taxon>
    </lineage>
</organism>
<keyword evidence="10" id="KW-0732">Signal</keyword>
<gene>
    <name evidence="11" type="ORF">OKIOD_LOCUS16077</name>
</gene>
<keyword evidence="12" id="KW-1185">Reference proteome</keyword>
<keyword evidence="5 9" id="KW-0735">Signal-anchor</keyword>
<evidence type="ECO:0000256" key="1">
    <source>
        <dbReference type="ARBA" id="ARBA00004447"/>
    </source>
</evidence>
<dbReference type="InterPro" id="IPR008428">
    <property type="entry name" value="Chond_GalNAc"/>
</dbReference>
<dbReference type="PANTHER" id="PTHR12369">
    <property type="entry name" value="CHONDROITIN SYNTHASE"/>
    <property type="match status" value="1"/>
</dbReference>
<evidence type="ECO:0000256" key="8">
    <source>
        <dbReference type="ARBA" id="ARBA00023136"/>
    </source>
</evidence>
<dbReference type="InterPro" id="IPR051227">
    <property type="entry name" value="CS_glycosyltransferase"/>
</dbReference>
<dbReference type="PANTHER" id="PTHR12369:SF13">
    <property type="entry name" value="HEXOSYLTRANSFERASE"/>
    <property type="match status" value="1"/>
</dbReference>
<evidence type="ECO:0000313" key="12">
    <source>
        <dbReference type="Proteomes" id="UP001158576"/>
    </source>
</evidence>
<keyword evidence="7 9" id="KW-0333">Golgi apparatus</keyword>
<feature type="signal peptide" evidence="10">
    <location>
        <begin position="1"/>
        <end position="24"/>
    </location>
</feature>
<keyword evidence="3 9" id="KW-0808">Transferase</keyword>
<evidence type="ECO:0000256" key="6">
    <source>
        <dbReference type="ARBA" id="ARBA00022989"/>
    </source>
</evidence>
<sequence length="782" mass="89499">MMPRGITRCKGMLPTLLGLTIGLALSFLRAPVIEPDECRTYETSLDSNNEALALDNSVPAFPASDEEEDFEPQIIVDPKLKPKVDLEANKKKVVRSRYISTELGIRERLVSSMITTKDTVSSLAIAQNKTLGHHMQKLLFFFGSHEQPFRGKNHQPAGMNIVVHPEEDEIRILYQTLYYLYQHYNEVYDWFFVGYDNSYVAGYRVNEIVNHMSITRKLYLGLPARIHDEKIDGYYCKQSAGFIMSRALMMAVMPEMNKCLSGITADSPDEWLGRCLLTLTKGEVGCVNTEEVQTYESINLENDEQFDVETASSKLFEKAVSAFPVVTTTEVYKLHKRFSEVEIDMTYRKIEFLQEEIKNLSAKTPQGEDGLSWPIGVNPPFQPSNRWEVINWDYFDSTHTLTCPGEIPKCELSDMEKKDVNDIVATAVSRLQEKYKPQGMEIDLIKLENGYKRFDPQRGMEYMLDLKLRVTVDAGQTELSHRVDLLRPLSQVEIIPMPYVTDTTKINMILPVSVDEAEALRVFLDKFEKKVLMGKDKESILLTIIFIYGAAEAEKVHQKDDPFTVQKERLGALEVKYGSQENRPKVIPWMSIKTDIPSQLRILDVIVRTKKFTADSLFFLASPHADVNADLFDRCRMNAIAGWQAYFPVPFTQFNKEIAPDVKEEIEIKGSTGHFDIYSFDETCFFNSDYMAARSKFAQKSQKNQDLIDNIDLYELFMENSELHVFRAVEPALKRRWTLRQCSVKRGDGAVDRCERSNAEGLGTRTQLAMKLFPDEVNSDDT</sequence>
<protein>
    <recommendedName>
        <fullName evidence="9">Hexosyltransferase</fullName>
        <ecNumber evidence="9">2.4.1.-</ecNumber>
    </recommendedName>
</protein>
<keyword evidence="4" id="KW-0812">Transmembrane</keyword>
<dbReference type="Proteomes" id="UP001158576">
    <property type="component" value="Chromosome 2"/>
</dbReference>
<dbReference type="EC" id="2.4.1.-" evidence="9"/>
<evidence type="ECO:0000256" key="9">
    <source>
        <dbReference type="RuleBase" id="RU364016"/>
    </source>
</evidence>
<evidence type="ECO:0000256" key="4">
    <source>
        <dbReference type="ARBA" id="ARBA00022692"/>
    </source>
</evidence>
<comment type="similarity">
    <text evidence="2 9">Belongs to the chondroitin N-acetylgalactosaminyltransferase family.</text>
</comment>